<dbReference type="InterPro" id="IPR036872">
    <property type="entry name" value="CH_dom_sf"/>
</dbReference>
<dbReference type="Pfam" id="PF11971">
    <property type="entry name" value="CAMSAP_CH"/>
    <property type="match status" value="1"/>
</dbReference>
<dbReference type="InterPro" id="IPR036860">
    <property type="entry name" value="SH2_dom_sf"/>
</dbReference>
<feature type="domain" description="Calponin-homology (CH)" evidence="15">
    <location>
        <begin position="3"/>
        <end position="122"/>
    </location>
</feature>
<evidence type="ECO:0000256" key="5">
    <source>
        <dbReference type="ARBA" id="ARBA00022737"/>
    </source>
</evidence>
<dbReference type="InterPro" id="IPR011993">
    <property type="entry name" value="PH-like_dom_sf"/>
</dbReference>
<keyword evidence="7" id="KW-0862">Zinc</keyword>
<dbReference type="CDD" id="cd20810">
    <property type="entry name" value="C1_VAV"/>
    <property type="match status" value="1"/>
</dbReference>
<dbReference type="SMART" id="SM00233">
    <property type="entry name" value="PH"/>
    <property type="match status" value="1"/>
</dbReference>
<feature type="domain" description="SH2" evidence="11">
    <location>
        <begin position="725"/>
        <end position="821"/>
    </location>
</feature>
<dbReference type="InterPro" id="IPR000219">
    <property type="entry name" value="DH_dom"/>
</dbReference>
<evidence type="ECO:0000256" key="10">
    <source>
        <dbReference type="PROSITE-ProRule" id="PRU00192"/>
    </source>
</evidence>
<dbReference type="SMART" id="SM00326">
    <property type="entry name" value="SH3"/>
    <property type="match status" value="1"/>
</dbReference>
<dbReference type="Proteomes" id="UP000694941">
    <property type="component" value="Unplaced"/>
</dbReference>
<dbReference type="PANTHER" id="PTHR45818">
    <property type="entry name" value="PROTEIN VAV"/>
    <property type="match status" value="1"/>
</dbReference>
<feature type="domain" description="SH3" evidence="12">
    <location>
        <begin position="625"/>
        <end position="686"/>
    </location>
</feature>
<evidence type="ECO:0000256" key="8">
    <source>
        <dbReference type="ARBA" id="ARBA00022999"/>
    </source>
</evidence>
<dbReference type="PANTHER" id="PTHR45818:SF3">
    <property type="entry name" value="PROTEIN VAV"/>
    <property type="match status" value="1"/>
</dbReference>
<dbReference type="PROSITE" id="PS50021">
    <property type="entry name" value="CH"/>
    <property type="match status" value="1"/>
</dbReference>
<evidence type="ECO:0000256" key="7">
    <source>
        <dbReference type="ARBA" id="ARBA00022833"/>
    </source>
</evidence>
<keyword evidence="2" id="KW-0597">Phosphoprotein</keyword>
<dbReference type="SUPFAM" id="SSF47576">
    <property type="entry name" value="Calponin-homology domain, CH-domain"/>
    <property type="match status" value="1"/>
</dbReference>
<dbReference type="InterPro" id="IPR001849">
    <property type="entry name" value="PH_domain"/>
</dbReference>
<organism evidence="17 18">
    <name type="scientific">Limulus polyphemus</name>
    <name type="common">Atlantic horseshoe crab</name>
    <dbReference type="NCBI Taxonomy" id="6850"/>
    <lineage>
        <taxon>Eukaryota</taxon>
        <taxon>Metazoa</taxon>
        <taxon>Ecdysozoa</taxon>
        <taxon>Arthropoda</taxon>
        <taxon>Chelicerata</taxon>
        <taxon>Merostomata</taxon>
        <taxon>Xiphosura</taxon>
        <taxon>Limulidae</taxon>
        <taxon>Limulus</taxon>
    </lineage>
</organism>
<dbReference type="PRINTS" id="PR00401">
    <property type="entry name" value="SH2DOMAIN"/>
</dbReference>
<dbReference type="SUPFAM" id="SSF50044">
    <property type="entry name" value="SH3-domain"/>
    <property type="match status" value="1"/>
</dbReference>
<proteinExistence type="predicted"/>
<keyword evidence="8 9" id="KW-0727">SH2 domain</keyword>
<keyword evidence="5" id="KW-0677">Repeat</keyword>
<keyword evidence="6" id="KW-0863">Zinc-finger</keyword>
<evidence type="ECO:0000313" key="18">
    <source>
        <dbReference type="RefSeq" id="XP_022250290.1"/>
    </source>
</evidence>
<dbReference type="PROSITE" id="PS50010">
    <property type="entry name" value="DH_2"/>
    <property type="match status" value="1"/>
</dbReference>
<dbReference type="InterPro" id="IPR001331">
    <property type="entry name" value="GDS_CDC24_CS"/>
</dbReference>
<dbReference type="SMART" id="SM00252">
    <property type="entry name" value="SH2"/>
    <property type="match status" value="1"/>
</dbReference>
<dbReference type="PROSITE" id="PS50001">
    <property type="entry name" value="SH2"/>
    <property type="match status" value="1"/>
</dbReference>
<evidence type="ECO:0000259" key="16">
    <source>
        <dbReference type="PROSITE" id="PS50081"/>
    </source>
</evidence>
<evidence type="ECO:0000256" key="4">
    <source>
        <dbReference type="ARBA" id="ARBA00022723"/>
    </source>
</evidence>
<dbReference type="SMART" id="SM00109">
    <property type="entry name" value="C1"/>
    <property type="match status" value="1"/>
</dbReference>
<dbReference type="GeneID" id="106466548"/>
<dbReference type="Gene3D" id="3.30.505.10">
    <property type="entry name" value="SH2 domain"/>
    <property type="match status" value="1"/>
</dbReference>
<dbReference type="PROSITE" id="PS00479">
    <property type="entry name" value="ZF_DAG_PE_1"/>
    <property type="match status" value="1"/>
</dbReference>
<evidence type="ECO:0000256" key="1">
    <source>
        <dbReference type="ARBA" id="ARBA00022443"/>
    </source>
</evidence>
<evidence type="ECO:0000259" key="12">
    <source>
        <dbReference type="PROSITE" id="PS50002"/>
    </source>
</evidence>
<sequence>MADVLWRECANWLIRCSIVPPDHRVTWQNAQVIDLANTLRDGVLLCHVLNKLEPGCIDLKEISLRPQMSQFLCMKNIRCFLQTCQNVFDLKTADLFEPYMLFDYTDFGRVLHTLSLLSKSSKAHSTGIRGFPSYNKAHDYYNDDIYRNLEDIANESQYGEFGEIDENYSSLTQDDDIYEDLCSFQRNRASQIPVPTTAPVEKCDYCIKELVETEKNYIEALNMIIKHFIRPLKSVLKEEERRIIFMNIKELAEIHNAFHSELFKACTSSQHRISDCFIHWKDKFVIYGEYCSNLPTSQELLDDLCNKNEIINQCILRCQMEANEGKFKLRDLLSVPMQRVLKYHLLLKELLRNTPKTHEDYEGLEKALDCMLDISQYINEVKRDSETLEIIRDIQVSITDLDMPENTELRDYGRLLKDGELKVRSHDDNRLKNRYIFVFDKVMLMCKSTRMVDKLFGGEQYSYKEALILSDYKVEDVSITRSGNKDKWSNYWYLVHRQNKTAYTMYSKTEEMKRKWINAIEKALDSVCPASTRLTDHKFNMFTFDKPSNCMDCGKLLRGMFFQGYKCATCGVGVHKDCIATVRSCGAPILPPRPILTNRAGSQSSFPSLEESENSFEDFSRIHKTIIAIVKAVRAFTGDATGYLSFDCGDIIHVYKKANNLWWEGQNQRTGDEGIFPVDYVMSQQHNSKRTSYEDPTPHWKIHQARHQATLYESYVNLNLEEQAWFAGTMDRDTASVQLENLPCGTFLLRVSPKQNGGYAISLNYNNQIKHMRVCMTEDGQHFYLSESKYFRSIVELIKCYEENTLAESFAGLNIKLLVPYKKALGQINGTGMKYF</sequence>
<dbReference type="PROSITE" id="PS50002">
    <property type="entry name" value="SH3"/>
    <property type="match status" value="1"/>
</dbReference>
<feature type="domain" description="Phorbol-ester/DAG-type" evidence="16">
    <location>
        <begin position="536"/>
        <end position="585"/>
    </location>
</feature>
<dbReference type="SUPFAM" id="SSF55550">
    <property type="entry name" value="SH2 domain"/>
    <property type="match status" value="1"/>
</dbReference>
<dbReference type="InterPro" id="IPR035899">
    <property type="entry name" value="DBL_dom_sf"/>
</dbReference>
<dbReference type="Gene3D" id="1.20.900.10">
    <property type="entry name" value="Dbl homology (DH) domain"/>
    <property type="match status" value="1"/>
</dbReference>
<keyword evidence="4" id="KW-0479">Metal-binding</keyword>
<feature type="domain" description="PH" evidence="13">
    <location>
        <begin position="414"/>
        <end position="525"/>
    </location>
</feature>
<dbReference type="Pfam" id="PF00017">
    <property type="entry name" value="SH2"/>
    <property type="match status" value="1"/>
</dbReference>
<reference evidence="18" key="1">
    <citation type="submission" date="2025-08" db="UniProtKB">
        <authorList>
            <consortium name="RefSeq"/>
        </authorList>
    </citation>
    <scope>IDENTIFICATION</scope>
    <source>
        <tissue evidence="18">Muscle</tissue>
    </source>
</reference>
<dbReference type="Pfam" id="PF22697">
    <property type="entry name" value="SOS1_NGEF_PH"/>
    <property type="match status" value="1"/>
</dbReference>
<dbReference type="SMART" id="SM00325">
    <property type="entry name" value="RhoGEF"/>
    <property type="match status" value="1"/>
</dbReference>
<protein>
    <submittedName>
        <fullName evidence="18">Protein vav-like</fullName>
    </submittedName>
</protein>
<dbReference type="InterPro" id="IPR055251">
    <property type="entry name" value="SOS1_NGEF_PH"/>
</dbReference>
<evidence type="ECO:0000256" key="6">
    <source>
        <dbReference type="ARBA" id="ARBA00022771"/>
    </source>
</evidence>
<accession>A0ABM1T334</accession>
<dbReference type="InterPro" id="IPR022613">
    <property type="entry name" value="CH_CAMSAP_2"/>
</dbReference>
<dbReference type="CDD" id="cd21201">
    <property type="entry name" value="CH_VAV"/>
    <property type="match status" value="1"/>
</dbReference>
<dbReference type="PROSITE" id="PS50003">
    <property type="entry name" value="PH_DOMAIN"/>
    <property type="match status" value="1"/>
</dbReference>
<evidence type="ECO:0000256" key="9">
    <source>
        <dbReference type="PROSITE-ProRule" id="PRU00191"/>
    </source>
</evidence>
<dbReference type="SMART" id="SM00033">
    <property type="entry name" value="CH"/>
    <property type="match status" value="1"/>
</dbReference>
<dbReference type="PROSITE" id="PS00741">
    <property type="entry name" value="DH_1"/>
    <property type="match status" value="1"/>
</dbReference>
<dbReference type="CDD" id="cd01223">
    <property type="entry name" value="PH_Vav"/>
    <property type="match status" value="1"/>
</dbReference>
<dbReference type="RefSeq" id="XP_022250290.1">
    <property type="nucleotide sequence ID" value="XM_022394582.1"/>
</dbReference>
<dbReference type="PROSITE" id="PS50081">
    <property type="entry name" value="ZF_DAG_PE_2"/>
    <property type="match status" value="1"/>
</dbReference>
<dbReference type="CDD" id="cd00174">
    <property type="entry name" value="SH3"/>
    <property type="match status" value="1"/>
</dbReference>
<keyword evidence="1 10" id="KW-0728">SH3 domain</keyword>
<keyword evidence="3" id="KW-0344">Guanine-nucleotide releasing factor</keyword>
<dbReference type="InterPro" id="IPR001715">
    <property type="entry name" value="CH_dom"/>
</dbReference>
<evidence type="ECO:0000256" key="3">
    <source>
        <dbReference type="ARBA" id="ARBA00022658"/>
    </source>
</evidence>
<dbReference type="InterPro" id="IPR001452">
    <property type="entry name" value="SH3_domain"/>
</dbReference>
<gene>
    <name evidence="18" type="primary">LOC106466548</name>
</gene>
<dbReference type="InterPro" id="IPR036028">
    <property type="entry name" value="SH3-like_dom_sf"/>
</dbReference>
<dbReference type="InterPro" id="IPR002219">
    <property type="entry name" value="PKC_DAG/PE"/>
</dbReference>
<dbReference type="Gene3D" id="1.10.418.10">
    <property type="entry name" value="Calponin-like domain"/>
    <property type="match status" value="1"/>
</dbReference>
<evidence type="ECO:0000313" key="17">
    <source>
        <dbReference type="Proteomes" id="UP000694941"/>
    </source>
</evidence>
<dbReference type="InterPro" id="IPR037832">
    <property type="entry name" value="PH_Vav"/>
</dbReference>
<keyword evidence="17" id="KW-1185">Reference proteome</keyword>
<dbReference type="InterPro" id="IPR000980">
    <property type="entry name" value="SH2"/>
</dbReference>
<dbReference type="Gene3D" id="3.30.60.20">
    <property type="match status" value="1"/>
</dbReference>
<evidence type="ECO:0000259" key="11">
    <source>
        <dbReference type="PROSITE" id="PS50001"/>
    </source>
</evidence>
<evidence type="ECO:0000259" key="15">
    <source>
        <dbReference type="PROSITE" id="PS50021"/>
    </source>
</evidence>
<dbReference type="SUPFAM" id="SSF48065">
    <property type="entry name" value="DBL homology domain (DH-domain)"/>
    <property type="match status" value="1"/>
</dbReference>
<feature type="domain" description="DH" evidence="14">
    <location>
        <begin position="202"/>
        <end position="381"/>
    </location>
</feature>
<evidence type="ECO:0000259" key="14">
    <source>
        <dbReference type="PROSITE" id="PS50010"/>
    </source>
</evidence>
<dbReference type="Pfam" id="PF00130">
    <property type="entry name" value="C1_1"/>
    <property type="match status" value="1"/>
</dbReference>
<evidence type="ECO:0000256" key="2">
    <source>
        <dbReference type="ARBA" id="ARBA00022553"/>
    </source>
</evidence>
<dbReference type="Gene3D" id="2.30.29.30">
    <property type="entry name" value="Pleckstrin-homology domain (PH domain)/Phosphotyrosine-binding domain (PTB)"/>
    <property type="match status" value="1"/>
</dbReference>
<name>A0ABM1T334_LIMPO</name>
<dbReference type="Gene3D" id="2.30.30.40">
    <property type="entry name" value="SH3 Domains"/>
    <property type="match status" value="1"/>
</dbReference>
<dbReference type="Pfam" id="PF00018">
    <property type="entry name" value="SH3_1"/>
    <property type="match status" value="1"/>
</dbReference>
<dbReference type="SUPFAM" id="SSF50729">
    <property type="entry name" value="PH domain-like"/>
    <property type="match status" value="1"/>
</dbReference>
<dbReference type="Pfam" id="PF00621">
    <property type="entry name" value="RhoGEF"/>
    <property type="match status" value="1"/>
</dbReference>
<evidence type="ECO:0000259" key="13">
    <source>
        <dbReference type="PROSITE" id="PS50003"/>
    </source>
</evidence>
<dbReference type="CDD" id="cd00160">
    <property type="entry name" value="RhoGEF"/>
    <property type="match status" value="1"/>
</dbReference>